<sequence length="156" mass="15875">MSVRLPARLRAINMRIPAGVGSPGSRGAGQIASKGIKMRKSARGVAASLPLAVAAAAAWGLATAAPAVADPGDSADTSPAIADSTALPLMRAVDPVITRVDGIWAEFVPPNANVPSPVAAFDQFVEPIIPTTAQIGDLGRFVEQFRPTAMITLPAG</sequence>
<organism evidence="1">
    <name type="scientific">Mycobacterium sp. (strain MCS)</name>
    <dbReference type="NCBI Taxonomy" id="164756"/>
    <lineage>
        <taxon>Bacteria</taxon>
        <taxon>Bacillati</taxon>
        <taxon>Actinomycetota</taxon>
        <taxon>Actinomycetes</taxon>
        <taxon>Mycobacteriales</taxon>
        <taxon>Mycobacteriaceae</taxon>
        <taxon>Mycobacterium</taxon>
    </lineage>
</organism>
<proteinExistence type="predicted"/>
<reference evidence="1" key="1">
    <citation type="submission" date="2006-06" db="EMBL/GenBank/DDBJ databases">
        <title>Complete sequence of chromosome of Mycobacterium sp. MCS.</title>
        <authorList>
            <consortium name="US DOE Joint Genome Institute"/>
            <person name="Copeland A."/>
            <person name="Lucas S."/>
            <person name="Lapidus A."/>
            <person name="Barry K."/>
            <person name="Detter J.C."/>
            <person name="Glavina del Rio T."/>
            <person name="Hammon N."/>
            <person name="Israni S."/>
            <person name="Dalin E."/>
            <person name="Tice H."/>
            <person name="Pitluck S."/>
            <person name="Martinez M."/>
            <person name="Schmutz J."/>
            <person name="Larimer F."/>
            <person name="Land M."/>
            <person name="Hauser L."/>
            <person name="Kyrpides N."/>
            <person name="Kim E."/>
            <person name="Miller C.D."/>
            <person name="Hughes J.E."/>
            <person name="Anderson A.J."/>
            <person name="Sims R.C."/>
            <person name="Richardson P."/>
        </authorList>
    </citation>
    <scope>NUCLEOTIDE SEQUENCE [LARGE SCALE GENOMIC DNA]</scope>
    <source>
        <strain evidence="1">MCS</strain>
    </source>
</reference>
<protein>
    <submittedName>
        <fullName evidence="1">Uncharacterized protein</fullName>
    </submittedName>
</protein>
<dbReference type="AlphaFoldDB" id="A0A5Q5BLG1"/>
<accession>A0A5Q5BLG1</accession>
<evidence type="ECO:0000313" key="1">
    <source>
        <dbReference type="EMBL" id="ABG09130.1"/>
    </source>
</evidence>
<dbReference type="KEGG" id="mmc:Mmcs_3023"/>
<name>A0A5Q5BLG1_MYCSS</name>
<gene>
    <name evidence="1" type="ordered locus">Mmcs_3023</name>
</gene>
<dbReference type="EMBL" id="CP000384">
    <property type="protein sequence ID" value="ABG09130.1"/>
    <property type="molecule type" value="Genomic_DNA"/>
</dbReference>